<proteinExistence type="inferred from homology"/>
<keyword evidence="5 7" id="KW-1133">Transmembrane helix</keyword>
<dbReference type="Gene3D" id="1.10.3720.10">
    <property type="entry name" value="MetI-like"/>
    <property type="match status" value="1"/>
</dbReference>
<feature type="transmembrane region" description="Helical" evidence="7">
    <location>
        <begin position="259"/>
        <end position="276"/>
    </location>
</feature>
<dbReference type="InterPro" id="IPR000515">
    <property type="entry name" value="MetI-like"/>
</dbReference>
<dbReference type="SUPFAM" id="SSF161098">
    <property type="entry name" value="MetI-like"/>
    <property type="match status" value="1"/>
</dbReference>
<dbReference type="PANTHER" id="PTHR30193:SF41">
    <property type="entry name" value="DIACETYLCHITOBIOSE UPTAKE SYSTEM PERMEASE PROTEIN NGCF"/>
    <property type="match status" value="1"/>
</dbReference>
<dbReference type="AlphaFoldDB" id="A0A7R7EK52"/>
<protein>
    <submittedName>
        <fullName evidence="9">ABC transporter permease</fullName>
    </submittedName>
</protein>
<dbReference type="Proteomes" id="UP000595897">
    <property type="component" value="Chromosome"/>
</dbReference>
<accession>A0A7R7EK52</accession>
<evidence type="ECO:0000313" key="10">
    <source>
        <dbReference type="Proteomes" id="UP000595897"/>
    </source>
</evidence>
<dbReference type="PANTHER" id="PTHR30193">
    <property type="entry name" value="ABC TRANSPORTER PERMEASE PROTEIN"/>
    <property type="match status" value="1"/>
</dbReference>
<evidence type="ECO:0000256" key="6">
    <source>
        <dbReference type="ARBA" id="ARBA00023136"/>
    </source>
</evidence>
<feature type="transmembrane region" description="Helical" evidence="7">
    <location>
        <begin position="148"/>
        <end position="170"/>
    </location>
</feature>
<keyword evidence="2 7" id="KW-0813">Transport</keyword>
<dbReference type="PROSITE" id="PS50928">
    <property type="entry name" value="ABC_TM1"/>
    <property type="match status" value="1"/>
</dbReference>
<evidence type="ECO:0000256" key="5">
    <source>
        <dbReference type="ARBA" id="ARBA00022989"/>
    </source>
</evidence>
<dbReference type="Pfam" id="PF00528">
    <property type="entry name" value="BPD_transp_1"/>
    <property type="match status" value="1"/>
</dbReference>
<evidence type="ECO:0000259" key="8">
    <source>
        <dbReference type="PROSITE" id="PS50928"/>
    </source>
</evidence>
<evidence type="ECO:0000256" key="7">
    <source>
        <dbReference type="RuleBase" id="RU363032"/>
    </source>
</evidence>
<comment type="similarity">
    <text evidence="7">Belongs to the binding-protein-dependent transport system permease family.</text>
</comment>
<dbReference type="KEGG" id="ahb:bsdtb5_19050"/>
<evidence type="ECO:0000313" key="9">
    <source>
        <dbReference type="EMBL" id="BCN30610.1"/>
    </source>
</evidence>
<sequence length="284" mass="31811">MRRSKLGFWLFLAPCLIAFSVVELYPMLSGFYYSLTDWDGISATPKFIGLENFKNIFTNEKMFWSCFGFTAAFAICSVILINLVGFALALLVTKKFRGANLLRGVFFMPNLIGGLLLGFAWQFIFTKIFPATNIPFLQNWLTDKETGFAALLIVMVWQMSGYMMIIYIAALQNIPDNILEAAAIDGAGGFRRLKDITMPMVSQAFTIGIFLILSNSFKLFDQNLALTNGDPNHATEMLALNIYKTAFSANDMGMAQAKAIIFFISVAIISIIQLYFSKKREIEA</sequence>
<evidence type="ECO:0000256" key="2">
    <source>
        <dbReference type="ARBA" id="ARBA00022448"/>
    </source>
</evidence>
<name>A0A7R7EK52_9FIRM</name>
<dbReference type="EMBL" id="AP024169">
    <property type="protein sequence ID" value="BCN30610.1"/>
    <property type="molecule type" value="Genomic_DNA"/>
</dbReference>
<dbReference type="GO" id="GO:0005886">
    <property type="term" value="C:plasma membrane"/>
    <property type="evidence" value="ECO:0007669"/>
    <property type="project" value="UniProtKB-SubCell"/>
</dbReference>
<dbReference type="InterPro" id="IPR035906">
    <property type="entry name" value="MetI-like_sf"/>
</dbReference>
<evidence type="ECO:0000256" key="1">
    <source>
        <dbReference type="ARBA" id="ARBA00004651"/>
    </source>
</evidence>
<feature type="transmembrane region" description="Helical" evidence="7">
    <location>
        <begin position="200"/>
        <end position="220"/>
    </location>
</feature>
<keyword evidence="6 7" id="KW-0472">Membrane</keyword>
<dbReference type="GO" id="GO:0055085">
    <property type="term" value="P:transmembrane transport"/>
    <property type="evidence" value="ECO:0007669"/>
    <property type="project" value="InterPro"/>
</dbReference>
<dbReference type="CDD" id="cd06261">
    <property type="entry name" value="TM_PBP2"/>
    <property type="match status" value="1"/>
</dbReference>
<feature type="transmembrane region" description="Helical" evidence="7">
    <location>
        <begin position="62"/>
        <end position="92"/>
    </location>
</feature>
<organism evidence="9 10">
    <name type="scientific">Anaeromicropila herbilytica</name>
    <dbReference type="NCBI Taxonomy" id="2785025"/>
    <lineage>
        <taxon>Bacteria</taxon>
        <taxon>Bacillati</taxon>
        <taxon>Bacillota</taxon>
        <taxon>Clostridia</taxon>
        <taxon>Lachnospirales</taxon>
        <taxon>Lachnospiraceae</taxon>
        <taxon>Anaeromicropila</taxon>
    </lineage>
</organism>
<reference evidence="9 10" key="1">
    <citation type="submission" date="2020-11" db="EMBL/GenBank/DDBJ databases">
        <title>Draft genome sequencing of a Lachnospiraceae strain isolated from anoxic soil subjected to BSD treatment.</title>
        <authorList>
            <person name="Uek A."/>
            <person name="Tonouchi A."/>
        </authorList>
    </citation>
    <scope>NUCLEOTIDE SEQUENCE [LARGE SCALE GENOMIC DNA]</scope>
    <source>
        <strain evidence="9 10">TB5</strain>
    </source>
</reference>
<keyword evidence="3" id="KW-1003">Cell membrane</keyword>
<dbReference type="RefSeq" id="WP_271715818.1">
    <property type="nucleotide sequence ID" value="NZ_AP024169.1"/>
</dbReference>
<dbReference type="InterPro" id="IPR051393">
    <property type="entry name" value="ABC_transporter_permease"/>
</dbReference>
<feature type="transmembrane region" description="Helical" evidence="7">
    <location>
        <begin position="104"/>
        <end position="128"/>
    </location>
</feature>
<gene>
    <name evidence="9" type="ORF">bsdtb5_19050</name>
</gene>
<evidence type="ECO:0000256" key="4">
    <source>
        <dbReference type="ARBA" id="ARBA00022692"/>
    </source>
</evidence>
<feature type="domain" description="ABC transmembrane type-1" evidence="8">
    <location>
        <begin position="67"/>
        <end position="273"/>
    </location>
</feature>
<keyword evidence="10" id="KW-1185">Reference proteome</keyword>
<comment type="subcellular location">
    <subcellularLocation>
        <location evidence="1 7">Cell membrane</location>
        <topology evidence="1 7">Multi-pass membrane protein</topology>
    </subcellularLocation>
</comment>
<evidence type="ECO:0000256" key="3">
    <source>
        <dbReference type="ARBA" id="ARBA00022475"/>
    </source>
</evidence>
<keyword evidence="4 7" id="KW-0812">Transmembrane</keyword>